<organism evidence="1 2">
    <name type="scientific">Methylorubrum aminovorans</name>
    <dbReference type="NCBI Taxonomy" id="269069"/>
    <lineage>
        <taxon>Bacteria</taxon>
        <taxon>Pseudomonadati</taxon>
        <taxon>Pseudomonadota</taxon>
        <taxon>Alphaproteobacteria</taxon>
        <taxon>Hyphomicrobiales</taxon>
        <taxon>Methylobacteriaceae</taxon>
        <taxon>Methylorubrum</taxon>
    </lineage>
</organism>
<sequence>MDVPIEAIDRANRLTEEEIAERASLVSEALLILLEGRPSVVAADACLRAAAELIVTEPDDGVTVEEAVSSAVKVLRAYVEDIQSDLAASHSHRP</sequence>
<dbReference type="Proteomes" id="UP001055039">
    <property type="component" value="Unassembled WGS sequence"/>
</dbReference>
<name>A0ABQ4U8J5_9HYPH</name>
<protein>
    <submittedName>
        <fullName evidence="1">Uncharacterized protein</fullName>
    </submittedName>
</protein>
<evidence type="ECO:0000313" key="2">
    <source>
        <dbReference type="Proteomes" id="UP001055039"/>
    </source>
</evidence>
<reference evidence="1" key="2">
    <citation type="submission" date="2021-08" db="EMBL/GenBank/DDBJ databases">
        <authorList>
            <person name="Tani A."/>
            <person name="Ola A."/>
            <person name="Ogura Y."/>
            <person name="Katsura K."/>
            <person name="Hayashi T."/>
        </authorList>
    </citation>
    <scope>NUCLEOTIDE SEQUENCE</scope>
    <source>
        <strain evidence="1">NBRC 15686</strain>
    </source>
</reference>
<gene>
    <name evidence="1" type="ORF">LNAOJCKE_0932</name>
</gene>
<dbReference type="RefSeq" id="WP_238222736.1">
    <property type="nucleotide sequence ID" value="NZ_BAAADH010000001.1"/>
</dbReference>
<keyword evidence="2" id="KW-1185">Reference proteome</keyword>
<dbReference type="EMBL" id="BPRC01000001">
    <property type="protein sequence ID" value="GJE63734.1"/>
    <property type="molecule type" value="Genomic_DNA"/>
</dbReference>
<proteinExistence type="predicted"/>
<comment type="caution">
    <text evidence="1">The sequence shown here is derived from an EMBL/GenBank/DDBJ whole genome shotgun (WGS) entry which is preliminary data.</text>
</comment>
<evidence type="ECO:0000313" key="1">
    <source>
        <dbReference type="EMBL" id="GJE63734.1"/>
    </source>
</evidence>
<reference evidence="1" key="1">
    <citation type="journal article" date="2021" name="Front. Microbiol.">
        <title>Comprehensive Comparative Genomics and Phenotyping of Methylobacterium Species.</title>
        <authorList>
            <person name="Alessa O."/>
            <person name="Ogura Y."/>
            <person name="Fujitani Y."/>
            <person name="Takami H."/>
            <person name="Hayashi T."/>
            <person name="Sahin N."/>
            <person name="Tani A."/>
        </authorList>
    </citation>
    <scope>NUCLEOTIDE SEQUENCE</scope>
    <source>
        <strain evidence="1">NBRC 15686</strain>
    </source>
</reference>
<accession>A0ABQ4U8J5</accession>